<gene>
    <name evidence="1" type="ORF">SCLCIDRAFT_1214714</name>
</gene>
<organism evidence="1 2">
    <name type="scientific">Scleroderma citrinum Foug A</name>
    <dbReference type="NCBI Taxonomy" id="1036808"/>
    <lineage>
        <taxon>Eukaryota</taxon>
        <taxon>Fungi</taxon>
        <taxon>Dikarya</taxon>
        <taxon>Basidiomycota</taxon>
        <taxon>Agaricomycotina</taxon>
        <taxon>Agaricomycetes</taxon>
        <taxon>Agaricomycetidae</taxon>
        <taxon>Boletales</taxon>
        <taxon>Sclerodermatineae</taxon>
        <taxon>Sclerodermataceae</taxon>
        <taxon>Scleroderma</taxon>
    </lineage>
</organism>
<name>A0A0C3DQI2_9AGAM</name>
<dbReference type="Proteomes" id="UP000053989">
    <property type="component" value="Unassembled WGS sequence"/>
</dbReference>
<evidence type="ECO:0000313" key="1">
    <source>
        <dbReference type="EMBL" id="KIM62915.1"/>
    </source>
</evidence>
<accession>A0A0C3DQI2</accession>
<protein>
    <submittedName>
        <fullName evidence="1">Uncharacterized protein</fullName>
    </submittedName>
</protein>
<proteinExistence type="predicted"/>
<sequence length="73" mass="8310">MNIRQTTQSLTGCSISPDLVFSCSDDMTVKIWARRSLRDNDERAWTYYPASCAGSEVRARVEGYALRRQCCRG</sequence>
<dbReference type="SUPFAM" id="SSF50978">
    <property type="entry name" value="WD40 repeat-like"/>
    <property type="match status" value="1"/>
</dbReference>
<dbReference type="HOGENOM" id="CLU_2706309_0_0_1"/>
<dbReference type="InterPro" id="IPR036322">
    <property type="entry name" value="WD40_repeat_dom_sf"/>
</dbReference>
<keyword evidence="2" id="KW-1185">Reference proteome</keyword>
<evidence type="ECO:0000313" key="2">
    <source>
        <dbReference type="Proteomes" id="UP000053989"/>
    </source>
</evidence>
<dbReference type="InParanoid" id="A0A0C3DQI2"/>
<reference evidence="1 2" key="1">
    <citation type="submission" date="2014-04" db="EMBL/GenBank/DDBJ databases">
        <authorList>
            <consortium name="DOE Joint Genome Institute"/>
            <person name="Kuo A."/>
            <person name="Kohler A."/>
            <person name="Nagy L.G."/>
            <person name="Floudas D."/>
            <person name="Copeland A."/>
            <person name="Barry K.W."/>
            <person name="Cichocki N."/>
            <person name="Veneault-Fourrey C."/>
            <person name="LaButti K."/>
            <person name="Lindquist E.A."/>
            <person name="Lipzen A."/>
            <person name="Lundell T."/>
            <person name="Morin E."/>
            <person name="Murat C."/>
            <person name="Sun H."/>
            <person name="Tunlid A."/>
            <person name="Henrissat B."/>
            <person name="Grigoriev I.V."/>
            <person name="Hibbett D.S."/>
            <person name="Martin F."/>
            <person name="Nordberg H.P."/>
            <person name="Cantor M.N."/>
            <person name="Hua S.X."/>
        </authorList>
    </citation>
    <scope>NUCLEOTIDE SEQUENCE [LARGE SCALE GENOMIC DNA]</scope>
    <source>
        <strain evidence="1 2">Foug A</strain>
    </source>
</reference>
<dbReference type="EMBL" id="KN822039">
    <property type="protein sequence ID" value="KIM62915.1"/>
    <property type="molecule type" value="Genomic_DNA"/>
</dbReference>
<dbReference type="AlphaFoldDB" id="A0A0C3DQI2"/>
<reference evidence="2" key="2">
    <citation type="submission" date="2015-01" db="EMBL/GenBank/DDBJ databases">
        <title>Evolutionary Origins and Diversification of the Mycorrhizal Mutualists.</title>
        <authorList>
            <consortium name="DOE Joint Genome Institute"/>
            <consortium name="Mycorrhizal Genomics Consortium"/>
            <person name="Kohler A."/>
            <person name="Kuo A."/>
            <person name="Nagy L.G."/>
            <person name="Floudas D."/>
            <person name="Copeland A."/>
            <person name="Barry K.W."/>
            <person name="Cichocki N."/>
            <person name="Veneault-Fourrey C."/>
            <person name="LaButti K."/>
            <person name="Lindquist E.A."/>
            <person name="Lipzen A."/>
            <person name="Lundell T."/>
            <person name="Morin E."/>
            <person name="Murat C."/>
            <person name="Riley R."/>
            <person name="Ohm R."/>
            <person name="Sun H."/>
            <person name="Tunlid A."/>
            <person name="Henrissat B."/>
            <person name="Grigoriev I.V."/>
            <person name="Hibbett D.S."/>
            <person name="Martin F."/>
        </authorList>
    </citation>
    <scope>NUCLEOTIDE SEQUENCE [LARGE SCALE GENOMIC DNA]</scope>
    <source>
        <strain evidence="2">Foug A</strain>
    </source>
</reference>